<reference evidence="1 2" key="1">
    <citation type="submission" date="2020-06" db="EMBL/GenBank/DDBJ databases">
        <title>WGS assembly of Ceratodon purpureus strain R40.</title>
        <authorList>
            <person name="Carey S.B."/>
            <person name="Jenkins J."/>
            <person name="Shu S."/>
            <person name="Lovell J.T."/>
            <person name="Sreedasyam A."/>
            <person name="Maumus F."/>
            <person name="Tiley G.P."/>
            <person name="Fernandez-Pozo N."/>
            <person name="Barry K."/>
            <person name="Chen C."/>
            <person name="Wang M."/>
            <person name="Lipzen A."/>
            <person name="Daum C."/>
            <person name="Saski C.A."/>
            <person name="Payton A.C."/>
            <person name="Mcbreen J.C."/>
            <person name="Conrad R.E."/>
            <person name="Kollar L.M."/>
            <person name="Olsson S."/>
            <person name="Huttunen S."/>
            <person name="Landis J.B."/>
            <person name="Wickett N.J."/>
            <person name="Johnson M.G."/>
            <person name="Rensing S.A."/>
            <person name="Grimwood J."/>
            <person name="Schmutz J."/>
            <person name="Mcdaniel S.F."/>
        </authorList>
    </citation>
    <scope>NUCLEOTIDE SEQUENCE [LARGE SCALE GENOMIC DNA]</scope>
    <source>
        <strain evidence="1 2">R40</strain>
    </source>
</reference>
<accession>A0A8T0GLG9</accession>
<gene>
    <name evidence="1" type="ORF">KC19_11G163900</name>
</gene>
<keyword evidence="2" id="KW-1185">Reference proteome</keyword>
<evidence type="ECO:0000313" key="1">
    <source>
        <dbReference type="EMBL" id="KAG0557882.1"/>
    </source>
</evidence>
<proteinExistence type="predicted"/>
<sequence>MMAFVTVWHCSPSEEPSKACRSQRACGTRRAFRSPSWECRSPTSGDLRRARIAAHGCAADYRPMSAAAALSWYHLRDPGAAGGEAALDCWGEPVVWHRTRTSIPTNLRLRRCSFPACS</sequence>
<organism evidence="1 2">
    <name type="scientific">Ceratodon purpureus</name>
    <name type="common">Fire moss</name>
    <name type="synonym">Dicranum purpureum</name>
    <dbReference type="NCBI Taxonomy" id="3225"/>
    <lineage>
        <taxon>Eukaryota</taxon>
        <taxon>Viridiplantae</taxon>
        <taxon>Streptophyta</taxon>
        <taxon>Embryophyta</taxon>
        <taxon>Bryophyta</taxon>
        <taxon>Bryophytina</taxon>
        <taxon>Bryopsida</taxon>
        <taxon>Dicranidae</taxon>
        <taxon>Pseudoditrichales</taxon>
        <taxon>Ditrichaceae</taxon>
        <taxon>Ceratodon</taxon>
    </lineage>
</organism>
<protein>
    <submittedName>
        <fullName evidence="1">Uncharacterized protein</fullName>
    </submittedName>
</protein>
<evidence type="ECO:0000313" key="2">
    <source>
        <dbReference type="Proteomes" id="UP000822688"/>
    </source>
</evidence>
<name>A0A8T0GLG9_CERPU</name>
<dbReference type="AlphaFoldDB" id="A0A8T0GLG9"/>
<comment type="caution">
    <text evidence="1">The sequence shown here is derived from an EMBL/GenBank/DDBJ whole genome shotgun (WGS) entry which is preliminary data.</text>
</comment>
<dbReference type="Proteomes" id="UP000822688">
    <property type="component" value="Chromosome 11"/>
</dbReference>
<dbReference type="EMBL" id="CM026432">
    <property type="protein sequence ID" value="KAG0557882.1"/>
    <property type="molecule type" value="Genomic_DNA"/>
</dbReference>